<dbReference type="GO" id="GO:0009306">
    <property type="term" value="P:protein secretion"/>
    <property type="evidence" value="ECO:0007669"/>
    <property type="project" value="InterPro"/>
</dbReference>
<dbReference type="Gene3D" id="3.40.1690.10">
    <property type="entry name" value="secretion proteins EscU"/>
    <property type="match status" value="1"/>
</dbReference>
<protein>
    <submittedName>
        <fullName evidence="3">Type III secretion system FlhB-like substrate exporter</fullName>
    </submittedName>
</protein>
<evidence type="ECO:0000313" key="3">
    <source>
        <dbReference type="EMBL" id="MBB4266796.1"/>
    </source>
</evidence>
<dbReference type="Proteomes" id="UP000554286">
    <property type="component" value="Unassembled WGS sequence"/>
</dbReference>
<feature type="compositionally biased region" description="Acidic residues" evidence="2">
    <location>
        <begin position="142"/>
        <end position="153"/>
    </location>
</feature>
<name>A0A7W6WAR9_9PROT</name>
<dbReference type="GO" id="GO:0005886">
    <property type="term" value="C:plasma membrane"/>
    <property type="evidence" value="ECO:0007669"/>
    <property type="project" value="TreeGrafter"/>
</dbReference>
<dbReference type="PANTHER" id="PTHR30531">
    <property type="entry name" value="FLAGELLAR BIOSYNTHETIC PROTEIN FLHB"/>
    <property type="match status" value="1"/>
</dbReference>
<evidence type="ECO:0000256" key="1">
    <source>
        <dbReference type="ARBA" id="ARBA00010690"/>
    </source>
</evidence>
<reference evidence="3 4" key="1">
    <citation type="submission" date="2020-08" db="EMBL/GenBank/DDBJ databases">
        <title>Genome sequencing of Purple Non-Sulfur Bacteria from various extreme environments.</title>
        <authorList>
            <person name="Mayer M."/>
        </authorList>
    </citation>
    <scope>NUCLEOTIDE SEQUENCE [LARGE SCALE GENOMIC DNA]</scope>
    <source>
        <strain evidence="3 4">JA131</strain>
    </source>
</reference>
<keyword evidence="4" id="KW-1185">Reference proteome</keyword>
<accession>A0A7W6WAR9</accession>
<feature type="compositionally biased region" description="Basic and acidic residues" evidence="2">
    <location>
        <begin position="12"/>
        <end position="23"/>
    </location>
</feature>
<dbReference type="InterPro" id="IPR029025">
    <property type="entry name" value="T3SS_substrate_exporter_C"/>
</dbReference>
<dbReference type="RefSeq" id="WP_184045558.1">
    <property type="nucleotide sequence ID" value="NZ_JACIGK010000017.1"/>
</dbReference>
<dbReference type="Pfam" id="PF01312">
    <property type="entry name" value="Bac_export_2"/>
    <property type="match status" value="1"/>
</dbReference>
<sequence>MACFSPSGGARDGSRPGPDETRDASAAGTETVAVALGYDPEAGRAPTVLAKGRGGIAEQIVALAFANDIKVREDADLVQILAAIDLDSEIPLEALAAVAEILSYVYRANGRLALDAPPGPGEEGVDEDDAAVFRRSLRVALGEDDAVDEDESPGAEGHHREGA</sequence>
<dbReference type="PANTHER" id="PTHR30531:SF12">
    <property type="entry name" value="FLAGELLAR BIOSYNTHETIC PROTEIN FLHB"/>
    <property type="match status" value="1"/>
</dbReference>
<proteinExistence type="inferred from homology"/>
<dbReference type="InterPro" id="IPR006135">
    <property type="entry name" value="T3SS_substrate_exporter"/>
</dbReference>
<comment type="similarity">
    <text evidence="1">Belongs to the type III secretion exporter family.</text>
</comment>
<evidence type="ECO:0000256" key="2">
    <source>
        <dbReference type="SAM" id="MobiDB-lite"/>
    </source>
</evidence>
<evidence type="ECO:0000313" key="4">
    <source>
        <dbReference type="Proteomes" id="UP000554286"/>
    </source>
</evidence>
<dbReference type="AlphaFoldDB" id="A0A7W6WAR9"/>
<feature type="region of interest" description="Disordered" evidence="2">
    <location>
        <begin position="1"/>
        <end position="28"/>
    </location>
</feature>
<comment type="caution">
    <text evidence="3">The sequence shown here is derived from an EMBL/GenBank/DDBJ whole genome shotgun (WGS) entry which is preliminary data.</text>
</comment>
<gene>
    <name evidence="3" type="ORF">GGD89_002432</name>
</gene>
<dbReference type="SUPFAM" id="SSF160544">
    <property type="entry name" value="EscU C-terminal domain-like"/>
    <property type="match status" value="1"/>
</dbReference>
<organism evidence="3 4">
    <name type="scientific">Roseospira visakhapatnamensis</name>
    <dbReference type="NCBI Taxonomy" id="390880"/>
    <lineage>
        <taxon>Bacteria</taxon>
        <taxon>Pseudomonadati</taxon>
        <taxon>Pseudomonadota</taxon>
        <taxon>Alphaproteobacteria</taxon>
        <taxon>Rhodospirillales</taxon>
        <taxon>Rhodospirillaceae</taxon>
        <taxon>Roseospira</taxon>
    </lineage>
</organism>
<dbReference type="EMBL" id="JACIGK010000017">
    <property type="protein sequence ID" value="MBB4266796.1"/>
    <property type="molecule type" value="Genomic_DNA"/>
</dbReference>
<feature type="region of interest" description="Disordered" evidence="2">
    <location>
        <begin position="142"/>
        <end position="163"/>
    </location>
</feature>